<evidence type="ECO:0000313" key="2">
    <source>
        <dbReference type="Proteomes" id="UP000324797"/>
    </source>
</evidence>
<protein>
    <recommendedName>
        <fullName evidence="3">DUF4238 domain-containing protein</fullName>
    </recommendedName>
</protein>
<dbReference type="RefSeq" id="WP_148742495.1">
    <property type="nucleotide sequence ID" value="NZ_VSTH01000094.1"/>
</dbReference>
<reference evidence="1 2" key="1">
    <citation type="submission" date="2019-08" db="EMBL/GenBank/DDBJ databases">
        <title>Bradyrhizobium hipponensis sp. nov., a rhizobium isolated from a Lupinus angustifolius root nodule in Tunisia.</title>
        <authorList>
            <person name="Off K."/>
            <person name="Rejili M."/>
            <person name="Mars M."/>
            <person name="Brachmann A."/>
            <person name="Marin M."/>
        </authorList>
    </citation>
    <scope>NUCLEOTIDE SEQUENCE [LARGE SCALE GENOMIC DNA]</scope>
    <source>
        <strain evidence="2">aSej3</strain>
    </source>
</reference>
<dbReference type="AlphaFoldDB" id="A0A5S4YGY0"/>
<evidence type="ECO:0008006" key="3">
    <source>
        <dbReference type="Google" id="ProtNLM"/>
    </source>
</evidence>
<name>A0A5S4YGY0_9BRAD</name>
<comment type="caution">
    <text evidence="1">The sequence shown here is derived from an EMBL/GenBank/DDBJ whole genome shotgun (WGS) entry which is preliminary data.</text>
</comment>
<gene>
    <name evidence="1" type="ORF">FXV83_26300</name>
</gene>
<proteinExistence type="predicted"/>
<accession>A0A5S4YGY0</accession>
<dbReference type="EMBL" id="VSTH01000094">
    <property type="protein sequence ID" value="TYO63671.1"/>
    <property type="molecule type" value="Genomic_DNA"/>
</dbReference>
<keyword evidence="2" id="KW-1185">Reference proteome</keyword>
<dbReference type="Proteomes" id="UP000324797">
    <property type="component" value="Unassembled WGS sequence"/>
</dbReference>
<sequence length="76" mass="8760">MAGKRQHYVPRLFQRGFLHDPTEEAERTQLHRRGSKAEVVGMADNGVEDWFCSRKSLDGSLTLDELITDIEQDQSR</sequence>
<organism evidence="1 2">
    <name type="scientific">Bradyrhizobium hipponense</name>
    <dbReference type="NCBI Taxonomy" id="2605638"/>
    <lineage>
        <taxon>Bacteria</taxon>
        <taxon>Pseudomonadati</taxon>
        <taxon>Pseudomonadota</taxon>
        <taxon>Alphaproteobacteria</taxon>
        <taxon>Hyphomicrobiales</taxon>
        <taxon>Nitrobacteraceae</taxon>
        <taxon>Bradyrhizobium</taxon>
    </lineage>
</organism>
<evidence type="ECO:0000313" key="1">
    <source>
        <dbReference type="EMBL" id="TYO63671.1"/>
    </source>
</evidence>